<sequence>MKKGNINIVKDKDLCVSCGMCYTICPHNAINMKFHKGKFIPVLNDNCVDCGKCLSYCPSYKIEINNISNFSKEDILFGRYKELYTAYLLNEDIRFDATSGGIITGIIIKLLETGAYDGSFVLPFETYKGEEVKLSLAETKNEVLKALKSKYCPVSIENVIKKISNNPESKYIIVGTPCQFYSIKKYINENKNLISDNYLFLGLFCDSTMNFNFLNYIKDKYNIKKEISKFEYRSKKKRGWPGDLRVVFNDGEELIINRNERIKIKNYFKLNRCKYCFDKLNISADLSFGDCYINGEESNLGKTNIIVRTNIGKKVINECSEIMNLKSAKKIDIQESQFLSSKEYDFELGLKYFNIYKNSNLYINKEKDNLIKRIKDKYNLIVNNLYSIKGKNYKGYNNFLIKKCFWELILKIIGKVRGLIKKIGGIKNHE</sequence>
<dbReference type="InterPro" id="IPR017896">
    <property type="entry name" value="4Fe4S_Fe-S-bd"/>
</dbReference>
<dbReference type="Pfam" id="PF14697">
    <property type="entry name" value="Fer4_21"/>
    <property type="match status" value="1"/>
</dbReference>
<evidence type="ECO:0000256" key="3">
    <source>
        <dbReference type="ARBA" id="ARBA00023014"/>
    </source>
</evidence>
<keyword evidence="6" id="KW-1185">Reference proteome</keyword>
<dbReference type="InterPro" id="IPR007516">
    <property type="entry name" value="Co_F420_Hydgase/DH_bsu_N"/>
</dbReference>
<evidence type="ECO:0000313" key="5">
    <source>
        <dbReference type="EMBL" id="TYB32242.1"/>
    </source>
</evidence>
<dbReference type="InterPro" id="IPR007525">
    <property type="entry name" value="FrhB_FdhB_C"/>
</dbReference>
<dbReference type="SUPFAM" id="SSF54862">
    <property type="entry name" value="4Fe-4S ferredoxins"/>
    <property type="match status" value="1"/>
</dbReference>
<organism evidence="5 6">
    <name type="scientific">Candidatus Mcinerneyibacterium aminivorans</name>
    <dbReference type="NCBI Taxonomy" id="2703815"/>
    <lineage>
        <taxon>Bacteria</taxon>
        <taxon>Candidatus Macinerneyibacteriota</taxon>
        <taxon>Candidatus Mcinerneyibacteria</taxon>
        <taxon>Candidatus Mcinerneyibacteriales</taxon>
        <taxon>Candidatus Mcinerneyibacteriaceae</taxon>
        <taxon>Candidatus Mcinerneyibacterium</taxon>
    </lineage>
</organism>
<protein>
    <submittedName>
        <fullName evidence="5">4Fe-4S dicluster domain-containing protein</fullName>
    </submittedName>
</protein>
<accession>A0A5D0MIN0</accession>
<dbReference type="GO" id="GO:0046872">
    <property type="term" value="F:metal ion binding"/>
    <property type="evidence" value="ECO:0007669"/>
    <property type="project" value="UniProtKB-KW"/>
</dbReference>
<evidence type="ECO:0000313" key="6">
    <source>
        <dbReference type="Proteomes" id="UP000324143"/>
    </source>
</evidence>
<keyword evidence="1" id="KW-0479">Metal-binding</keyword>
<keyword evidence="3" id="KW-0411">Iron-sulfur</keyword>
<evidence type="ECO:0000256" key="1">
    <source>
        <dbReference type="ARBA" id="ARBA00022723"/>
    </source>
</evidence>
<feature type="domain" description="4Fe-4S ferredoxin-type" evidence="4">
    <location>
        <begin position="38"/>
        <end position="67"/>
    </location>
</feature>
<evidence type="ECO:0000256" key="2">
    <source>
        <dbReference type="ARBA" id="ARBA00023004"/>
    </source>
</evidence>
<dbReference type="AlphaFoldDB" id="A0A5D0MIN0"/>
<dbReference type="InterPro" id="IPR045220">
    <property type="entry name" value="FRHB/FDHB/HCAR-like"/>
</dbReference>
<dbReference type="Proteomes" id="UP000324143">
    <property type="component" value="Unassembled WGS sequence"/>
</dbReference>
<dbReference type="PANTHER" id="PTHR31332">
    <property type="entry name" value="7-HYDROXYMETHYL CHLOROPHYLL A REDUCTASE, CHLOROPLASTIC"/>
    <property type="match status" value="1"/>
</dbReference>
<dbReference type="Gene3D" id="3.30.70.20">
    <property type="match status" value="1"/>
</dbReference>
<name>A0A5D0MIN0_9BACT</name>
<dbReference type="Pfam" id="PF04422">
    <property type="entry name" value="FrhB_FdhB_N"/>
    <property type="match status" value="1"/>
</dbReference>
<dbReference type="GO" id="GO:0052592">
    <property type="term" value="F:oxidoreductase activity, acting on CH or CH2 groups, with an iron-sulfur protein as acceptor"/>
    <property type="evidence" value="ECO:0007669"/>
    <property type="project" value="TreeGrafter"/>
</dbReference>
<dbReference type="InterPro" id="IPR017900">
    <property type="entry name" value="4Fe4S_Fe_S_CS"/>
</dbReference>
<dbReference type="Pfam" id="PF04432">
    <property type="entry name" value="FrhB_FdhB_C"/>
    <property type="match status" value="1"/>
</dbReference>
<dbReference type="PROSITE" id="PS51379">
    <property type="entry name" value="4FE4S_FER_2"/>
    <property type="match status" value="2"/>
</dbReference>
<feature type="domain" description="4Fe-4S ferredoxin-type" evidence="4">
    <location>
        <begin position="6"/>
        <end position="35"/>
    </location>
</feature>
<dbReference type="PROSITE" id="PS00198">
    <property type="entry name" value="4FE4S_FER_1"/>
    <property type="match status" value="2"/>
</dbReference>
<dbReference type="GO" id="GO:0051536">
    <property type="term" value="F:iron-sulfur cluster binding"/>
    <property type="evidence" value="ECO:0007669"/>
    <property type="project" value="UniProtKB-KW"/>
</dbReference>
<keyword evidence="2" id="KW-0408">Iron</keyword>
<comment type="caution">
    <text evidence="5">The sequence shown here is derived from an EMBL/GenBank/DDBJ whole genome shotgun (WGS) entry which is preliminary data.</text>
</comment>
<gene>
    <name evidence="5" type="ORF">FXF47_00045</name>
</gene>
<reference evidence="5" key="1">
    <citation type="submission" date="2019-08" db="EMBL/GenBank/DDBJ databases">
        <title>Genomic characterization of a novel candidate phylum (ARYD3) from a high temperature, high salinity tertiary oil reservoir in north central Oklahoma, USA.</title>
        <authorList>
            <person name="Youssef N.H."/>
            <person name="Yadav A."/>
            <person name="Elshahed M.S."/>
        </authorList>
    </citation>
    <scope>NUCLEOTIDE SEQUENCE [LARGE SCALE GENOMIC DNA]</scope>
    <source>
        <strain evidence="5">ARYD3</strain>
    </source>
</reference>
<evidence type="ECO:0000259" key="4">
    <source>
        <dbReference type="PROSITE" id="PS51379"/>
    </source>
</evidence>
<dbReference type="PANTHER" id="PTHR31332:SF0">
    <property type="entry name" value="7-HYDROXYMETHYL CHLOROPHYLL A REDUCTASE, CHLOROPLASTIC"/>
    <property type="match status" value="1"/>
</dbReference>
<dbReference type="EMBL" id="VSIX01000002">
    <property type="protein sequence ID" value="TYB32242.1"/>
    <property type="molecule type" value="Genomic_DNA"/>
</dbReference>
<proteinExistence type="predicted"/>